<proteinExistence type="predicted"/>
<name>R7U3H0_CAPTE</name>
<dbReference type="HOGENOM" id="CLU_1230949_0_0_1"/>
<evidence type="ECO:0000259" key="1">
    <source>
        <dbReference type="Pfam" id="PF16064"/>
    </source>
</evidence>
<evidence type="ECO:0000313" key="2">
    <source>
        <dbReference type="EMBL" id="ELU00509.1"/>
    </source>
</evidence>
<dbReference type="OMA" id="CLNEMEE"/>
<accession>R7U3H0</accession>
<reference evidence="4" key="1">
    <citation type="submission" date="2012-12" db="EMBL/GenBank/DDBJ databases">
        <authorList>
            <person name="Hellsten U."/>
            <person name="Grimwood J."/>
            <person name="Chapman J.A."/>
            <person name="Shapiro H."/>
            <person name="Aerts A."/>
            <person name="Otillar R.P."/>
            <person name="Terry A.Y."/>
            <person name="Boore J.L."/>
            <person name="Simakov O."/>
            <person name="Marletaz F."/>
            <person name="Cho S.-J."/>
            <person name="Edsinger-Gonzales E."/>
            <person name="Havlak P."/>
            <person name="Kuo D.-H."/>
            <person name="Larsson T."/>
            <person name="Lv J."/>
            <person name="Arendt D."/>
            <person name="Savage R."/>
            <person name="Osoegawa K."/>
            <person name="de Jong P."/>
            <person name="Lindberg D.R."/>
            <person name="Seaver E.C."/>
            <person name="Weisblat D.A."/>
            <person name="Putnam N.H."/>
            <person name="Grigoriev I.V."/>
            <person name="Rokhsar D.S."/>
        </authorList>
    </citation>
    <scope>NUCLEOTIDE SEQUENCE</scope>
    <source>
        <strain evidence="4">I ESC-2004</strain>
    </source>
</reference>
<sequence>MIPYLEEDDNPFEQHMTKEIVTLKAEVRQLSNNVIKLTTIIQQQSVHSVESIELPEDVALPLASSADLEELCEKLDTDSGLRVLLTKKLANIGGKDAMDCTRRILASMFTDTLATQFNWKGKGCKKIFKDLNLSGIVCAAAVRSLRETTKADVEKAMKAWLHFAPNRLKVKQINGVSCWDNFTNNKDIRRLITLSSVLITTIRCLDCCRWCERCDCVFGVASVLE</sequence>
<reference evidence="3" key="3">
    <citation type="submission" date="2015-06" db="UniProtKB">
        <authorList>
            <consortium name="EnsemblMetazoa"/>
        </authorList>
    </citation>
    <scope>IDENTIFICATION</scope>
</reference>
<dbReference type="PANTHER" id="PTHR34153">
    <property type="entry name" value="SI:CH211-262H13.3-RELATED-RELATED"/>
    <property type="match status" value="1"/>
</dbReference>
<reference evidence="2 4" key="2">
    <citation type="journal article" date="2013" name="Nature">
        <title>Insights into bilaterian evolution from three spiralian genomes.</title>
        <authorList>
            <person name="Simakov O."/>
            <person name="Marletaz F."/>
            <person name="Cho S.J."/>
            <person name="Edsinger-Gonzales E."/>
            <person name="Havlak P."/>
            <person name="Hellsten U."/>
            <person name="Kuo D.H."/>
            <person name="Larsson T."/>
            <person name="Lv J."/>
            <person name="Arendt D."/>
            <person name="Savage R."/>
            <person name="Osoegawa K."/>
            <person name="de Jong P."/>
            <person name="Grimwood J."/>
            <person name="Chapman J.A."/>
            <person name="Shapiro H."/>
            <person name="Aerts A."/>
            <person name="Otillar R.P."/>
            <person name="Terry A.Y."/>
            <person name="Boore J.L."/>
            <person name="Grigoriev I.V."/>
            <person name="Lindberg D.R."/>
            <person name="Seaver E.C."/>
            <person name="Weisblat D.A."/>
            <person name="Putnam N.H."/>
            <person name="Rokhsar D.S."/>
        </authorList>
    </citation>
    <scope>NUCLEOTIDE SEQUENCE</scope>
    <source>
        <strain evidence="2 4">I ESC-2004</strain>
    </source>
</reference>
<protein>
    <recommendedName>
        <fullName evidence="1">DUF4806 domain-containing protein</fullName>
    </recommendedName>
</protein>
<keyword evidence="4" id="KW-1185">Reference proteome</keyword>
<evidence type="ECO:0000313" key="4">
    <source>
        <dbReference type="Proteomes" id="UP000014760"/>
    </source>
</evidence>
<dbReference type="AlphaFoldDB" id="R7U3H0"/>
<dbReference type="PANTHER" id="PTHR34153:SF2">
    <property type="entry name" value="SI:CH211-262H13.3-RELATED"/>
    <property type="match status" value="1"/>
</dbReference>
<organism evidence="2">
    <name type="scientific">Capitella teleta</name>
    <name type="common">Polychaete worm</name>
    <dbReference type="NCBI Taxonomy" id="283909"/>
    <lineage>
        <taxon>Eukaryota</taxon>
        <taxon>Metazoa</taxon>
        <taxon>Spiralia</taxon>
        <taxon>Lophotrochozoa</taxon>
        <taxon>Annelida</taxon>
        <taxon>Polychaeta</taxon>
        <taxon>Sedentaria</taxon>
        <taxon>Scolecida</taxon>
        <taxon>Capitellidae</taxon>
        <taxon>Capitella</taxon>
    </lineage>
</organism>
<feature type="domain" description="DUF4806" evidence="1">
    <location>
        <begin position="57"/>
        <end position="131"/>
    </location>
</feature>
<dbReference type="EMBL" id="AMQN01009663">
    <property type="status" value="NOT_ANNOTATED_CDS"/>
    <property type="molecule type" value="Genomic_DNA"/>
</dbReference>
<dbReference type="EnsemblMetazoa" id="CapteT227434">
    <property type="protein sequence ID" value="CapteP227434"/>
    <property type="gene ID" value="CapteG227434"/>
</dbReference>
<dbReference type="Pfam" id="PF16064">
    <property type="entry name" value="DUF4806"/>
    <property type="match status" value="1"/>
</dbReference>
<dbReference type="Proteomes" id="UP000014760">
    <property type="component" value="Unassembled WGS sequence"/>
</dbReference>
<dbReference type="InterPro" id="IPR032071">
    <property type="entry name" value="DUF4806"/>
</dbReference>
<dbReference type="EMBL" id="KB305931">
    <property type="protein sequence ID" value="ELU00509.1"/>
    <property type="molecule type" value="Genomic_DNA"/>
</dbReference>
<gene>
    <name evidence="2" type="ORF">CAPTEDRAFT_227434</name>
</gene>
<evidence type="ECO:0000313" key="3">
    <source>
        <dbReference type="EnsemblMetazoa" id="CapteP227434"/>
    </source>
</evidence>
<dbReference type="OrthoDB" id="6159834at2759"/>